<dbReference type="GO" id="GO:0005739">
    <property type="term" value="C:mitochondrion"/>
    <property type="evidence" value="ECO:0007669"/>
    <property type="project" value="TreeGrafter"/>
</dbReference>
<gene>
    <name evidence="2" type="ORF">ANCDUO_24181</name>
</gene>
<evidence type="ECO:0000259" key="1">
    <source>
        <dbReference type="Pfam" id="PF01323"/>
    </source>
</evidence>
<dbReference type="GO" id="GO:0006749">
    <property type="term" value="P:glutathione metabolic process"/>
    <property type="evidence" value="ECO:0007669"/>
    <property type="project" value="TreeGrafter"/>
</dbReference>
<dbReference type="GO" id="GO:0004364">
    <property type="term" value="F:glutathione transferase activity"/>
    <property type="evidence" value="ECO:0007669"/>
    <property type="project" value="TreeGrafter"/>
</dbReference>
<dbReference type="OrthoDB" id="4664297at2759"/>
<name>A0A0C2BPN9_9BILA</name>
<dbReference type="AlphaFoldDB" id="A0A0C2BPN9"/>
<dbReference type="Proteomes" id="UP000054047">
    <property type="component" value="Unassembled WGS sequence"/>
</dbReference>
<protein>
    <submittedName>
        <fullName evidence="2">DsbA-like protein</fullName>
    </submittedName>
</protein>
<dbReference type="InterPro" id="IPR051924">
    <property type="entry name" value="GST_Kappa/NadH"/>
</dbReference>
<proteinExistence type="predicted"/>
<dbReference type="SUPFAM" id="SSF52833">
    <property type="entry name" value="Thioredoxin-like"/>
    <property type="match status" value="1"/>
</dbReference>
<feature type="non-terminal residue" evidence="2">
    <location>
        <position position="1"/>
    </location>
</feature>
<dbReference type="PANTHER" id="PTHR42943:SF2">
    <property type="entry name" value="GLUTATHIONE S-TRANSFERASE KAPPA 1"/>
    <property type="match status" value="1"/>
</dbReference>
<accession>A0A0C2BPN9</accession>
<evidence type="ECO:0000313" key="2">
    <source>
        <dbReference type="EMBL" id="KIH45773.1"/>
    </source>
</evidence>
<sequence>AESWYTAVSWSNYQLSQGYKDLIFSKSSAGALRFIIALQNQHPSMVEKAVRLIWRRLFTQHIGALDREDLLEVANDLHLDNPSTLLEASSSDEIKQTLKKNTDEALAMGCFGAPWIQVHTPGGKVEPFFGSDRLPLIGHLIGEQFQGPLSHLASPS</sequence>
<dbReference type="GO" id="GO:0005777">
    <property type="term" value="C:peroxisome"/>
    <property type="evidence" value="ECO:0007669"/>
    <property type="project" value="TreeGrafter"/>
</dbReference>
<organism evidence="2 3">
    <name type="scientific">Ancylostoma duodenale</name>
    <dbReference type="NCBI Taxonomy" id="51022"/>
    <lineage>
        <taxon>Eukaryota</taxon>
        <taxon>Metazoa</taxon>
        <taxon>Ecdysozoa</taxon>
        <taxon>Nematoda</taxon>
        <taxon>Chromadorea</taxon>
        <taxon>Rhabditida</taxon>
        <taxon>Rhabditina</taxon>
        <taxon>Rhabditomorpha</taxon>
        <taxon>Strongyloidea</taxon>
        <taxon>Ancylostomatidae</taxon>
        <taxon>Ancylostomatinae</taxon>
        <taxon>Ancylostoma</taxon>
    </lineage>
</organism>
<reference evidence="2 3" key="1">
    <citation type="submission" date="2013-12" db="EMBL/GenBank/DDBJ databases">
        <title>Draft genome of the parsitic nematode Ancylostoma duodenale.</title>
        <authorList>
            <person name="Mitreva M."/>
        </authorList>
    </citation>
    <scope>NUCLEOTIDE SEQUENCE [LARGE SCALE GENOMIC DNA]</scope>
    <source>
        <strain evidence="2 3">Zhejiang</strain>
    </source>
</reference>
<dbReference type="EMBL" id="KN771248">
    <property type="protein sequence ID" value="KIH45773.1"/>
    <property type="molecule type" value="Genomic_DNA"/>
</dbReference>
<keyword evidence="3" id="KW-1185">Reference proteome</keyword>
<dbReference type="Gene3D" id="3.40.30.10">
    <property type="entry name" value="Glutaredoxin"/>
    <property type="match status" value="1"/>
</dbReference>
<dbReference type="Pfam" id="PF01323">
    <property type="entry name" value="DSBA"/>
    <property type="match status" value="1"/>
</dbReference>
<dbReference type="GO" id="GO:0004602">
    <property type="term" value="F:glutathione peroxidase activity"/>
    <property type="evidence" value="ECO:0007669"/>
    <property type="project" value="TreeGrafter"/>
</dbReference>
<feature type="domain" description="DSBA-like thioredoxin" evidence="1">
    <location>
        <begin position="25"/>
        <end position="137"/>
    </location>
</feature>
<dbReference type="InterPro" id="IPR036249">
    <property type="entry name" value="Thioredoxin-like_sf"/>
</dbReference>
<dbReference type="InterPro" id="IPR001853">
    <property type="entry name" value="DSBA-like_thioredoxin_dom"/>
</dbReference>
<dbReference type="PANTHER" id="PTHR42943">
    <property type="entry name" value="GLUTATHIONE S-TRANSFERASE KAPPA"/>
    <property type="match status" value="1"/>
</dbReference>
<evidence type="ECO:0000313" key="3">
    <source>
        <dbReference type="Proteomes" id="UP000054047"/>
    </source>
</evidence>